<protein>
    <submittedName>
        <fullName evidence="2">Uncharacterized protein</fullName>
    </submittedName>
</protein>
<sequence length="302" mass="33741">MTSARLISAITAIAICLLALVFLVWPNDDSGKLESKKINSSPLQLPMTSSQPLISKKEIQKGPETDPLEQSRDLRALFEANKNAKDTEHALLAYRAWHTCMPNLFGARAALWQQNMSRLADDSPQKIAYQRMRTRCQHFADIDNDTLKRQQQELAGRWLHGDAKTTGESASRLMQTGDYKAAMEIARVAFNSHRPQDLASLSGFAYTYLKDQIGNDEDEMQAQSYRAKAFTIAACQTGMACSQDSLRATEHCMYSGQCEGSLIDHYLQSLASDRERQQLMAQSKKIIATMQSNADLESLLAP</sequence>
<feature type="compositionally biased region" description="Polar residues" evidence="1">
    <location>
        <begin position="38"/>
        <end position="53"/>
    </location>
</feature>
<name>A0A923HB08_9BURK</name>
<keyword evidence="3" id="KW-1185">Reference proteome</keyword>
<accession>A0A923HB08</accession>
<reference evidence="2" key="1">
    <citation type="submission" date="2020-08" db="EMBL/GenBank/DDBJ databases">
        <title>Novel species isolated from subtropical streams in China.</title>
        <authorList>
            <person name="Lu H."/>
        </authorList>
    </citation>
    <scope>NUCLEOTIDE SEQUENCE</scope>
    <source>
        <strain evidence="2">KACC 12607</strain>
    </source>
</reference>
<feature type="region of interest" description="Disordered" evidence="1">
    <location>
        <begin position="35"/>
        <end position="68"/>
    </location>
</feature>
<comment type="caution">
    <text evidence="2">The sequence shown here is derived from an EMBL/GenBank/DDBJ whole genome shotgun (WGS) entry which is preliminary data.</text>
</comment>
<dbReference type="AlphaFoldDB" id="A0A923HB08"/>
<feature type="compositionally biased region" description="Basic and acidic residues" evidence="1">
    <location>
        <begin position="55"/>
        <end position="68"/>
    </location>
</feature>
<proteinExistence type="predicted"/>
<dbReference type="RefSeq" id="WP_186911080.1">
    <property type="nucleotide sequence ID" value="NZ_JACOFV010000002.1"/>
</dbReference>
<dbReference type="Proteomes" id="UP000634011">
    <property type="component" value="Unassembled WGS sequence"/>
</dbReference>
<gene>
    <name evidence="2" type="ORF">H8K32_03440</name>
</gene>
<organism evidence="2 3">
    <name type="scientific">Undibacterium jejuense</name>
    <dbReference type="NCBI Taxonomy" id="1344949"/>
    <lineage>
        <taxon>Bacteria</taxon>
        <taxon>Pseudomonadati</taxon>
        <taxon>Pseudomonadota</taxon>
        <taxon>Betaproteobacteria</taxon>
        <taxon>Burkholderiales</taxon>
        <taxon>Oxalobacteraceae</taxon>
        <taxon>Undibacterium</taxon>
    </lineage>
</organism>
<evidence type="ECO:0000313" key="2">
    <source>
        <dbReference type="EMBL" id="MBC3861142.1"/>
    </source>
</evidence>
<evidence type="ECO:0000256" key="1">
    <source>
        <dbReference type="SAM" id="MobiDB-lite"/>
    </source>
</evidence>
<evidence type="ECO:0000313" key="3">
    <source>
        <dbReference type="Proteomes" id="UP000634011"/>
    </source>
</evidence>
<dbReference type="EMBL" id="JACOFV010000002">
    <property type="protein sequence ID" value="MBC3861142.1"/>
    <property type="molecule type" value="Genomic_DNA"/>
</dbReference>